<dbReference type="EMBL" id="JAGGJB010000007">
    <property type="protein sequence ID" value="MDN7125614.1"/>
    <property type="molecule type" value="Genomic_DNA"/>
</dbReference>
<accession>A0AAW7R515</accession>
<reference evidence="4 5" key="1">
    <citation type="submission" date="2021-03" db="EMBL/GenBank/DDBJ databases">
        <title>Pseudidiomarina terrestris, a new bacterium isolated from saline soil.</title>
        <authorList>
            <person name="Galisteo C."/>
            <person name="De La Haba R."/>
            <person name="Sanchez-Porro C."/>
            <person name="Ventosa A."/>
        </authorList>
    </citation>
    <scope>NUCLEOTIDE SEQUENCE [LARGE SCALE GENOMIC DNA]</scope>
    <source>
        <strain evidence="2 5">1APP75-32.1</strain>
        <strain evidence="4">1APR75-15</strain>
        <strain evidence="3">1ASR75-15</strain>
    </source>
</reference>
<protein>
    <recommendedName>
        <fullName evidence="6">Lipoprotein</fullName>
    </recommendedName>
</protein>
<gene>
    <name evidence="2" type="ORF">J6I90_12045</name>
    <name evidence="3" type="ORF">J6I92_11630</name>
</gene>
<organism evidence="2 5">
    <name type="scientific">Pseudidiomarina terrestris</name>
    <dbReference type="NCBI Taxonomy" id="2820060"/>
    <lineage>
        <taxon>Bacteria</taxon>
        <taxon>Pseudomonadati</taxon>
        <taxon>Pseudomonadota</taxon>
        <taxon>Gammaproteobacteria</taxon>
        <taxon>Alteromonadales</taxon>
        <taxon>Idiomarinaceae</taxon>
        <taxon>Pseudidiomarina</taxon>
    </lineage>
</organism>
<dbReference type="Proteomes" id="UP001169492">
    <property type="component" value="Unassembled WGS sequence"/>
</dbReference>
<dbReference type="Proteomes" id="UP001169491">
    <property type="component" value="Unassembled WGS sequence"/>
</dbReference>
<evidence type="ECO:0000313" key="5">
    <source>
        <dbReference type="Proteomes" id="UP001169492"/>
    </source>
</evidence>
<keyword evidence="4" id="KW-1185">Reference proteome</keyword>
<proteinExistence type="predicted"/>
<comment type="caution">
    <text evidence="2">The sequence shown here is derived from an EMBL/GenBank/DDBJ whole genome shotgun (WGS) entry which is preliminary data.</text>
</comment>
<dbReference type="AlphaFoldDB" id="A0AAW7R515"/>
<keyword evidence="1" id="KW-0732">Signal</keyword>
<feature type="signal peptide" evidence="1">
    <location>
        <begin position="1"/>
        <end position="22"/>
    </location>
</feature>
<evidence type="ECO:0000313" key="3">
    <source>
        <dbReference type="EMBL" id="MDN7130522.1"/>
    </source>
</evidence>
<dbReference type="PROSITE" id="PS51257">
    <property type="entry name" value="PROKAR_LIPOPROTEIN"/>
    <property type="match status" value="1"/>
</dbReference>
<sequence length="225" mass="25620">MVSKFYFLAFVFLLAVAGCSDASDNQQPQEPVLRYSQLKVCEFAENLAQLDVSAPSAKQLRFLNEQWRTLQQDNALRPAEAEHLQHVMSALNYHLARDSLARIQEVLAHTERTYEQIEGLRRFSSNPKEMKVPDSIIRNLRNAVQDCCADALSRNASALLREDEESARYAIGRRAYFIQRDVNRILNNELTFTAYRERLQQAAAELPDAPAPIDVSASWVTCRST</sequence>
<feature type="chain" id="PRO_5043947656" description="Lipoprotein" evidence="1">
    <location>
        <begin position="23"/>
        <end position="225"/>
    </location>
</feature>
<dbReference type="EMBL" id="JAGGJC010000006">
    <property type="protein sequence ID" value="MDN7130522.1"/>
    <property type="molecule type" value="Genomic_DNA"/>
</dbReference>
<evidence type="ECO:0008006" key="6">
    <source>
        <dbReference type="Google" id="ProtNLM"/>
    </source>
</evidence>
<evidence type="ECO:0000313" key="2">
    <source>
        <dbReference type="EMBL" id="MDN7125614.1"/>
    </source>
</evidence>
<evidence type="ECO:0000256" key="1">
    <source>
        <dbReference type="SAM" id="SignalP"/>
    </source>
</evidence>
<dbReference type="RefSeq" id="WP_301719240.1">
    <property type="nucleotide sequence ID" value="NZ_JAGGJB010000007.1"/>
</dbReference>
<evidence type="ECO:0000313" key="4">
    <source>
        <dbReference type="Proteomes" id="UP001169491"/>
    </source>
</evidence>
<name>A0AAW7R515_9GAMM</name>